<proteinExistence type="predicted"/>
<dbReference type="Proteomes" id="UP001432787">
    <property type="component" value="Segment"/>
</dbReference>
<evidence type="ECO:0000313" key="1">
    <source>
        <dbReference type="EMBL" id="WZP35792.1"/>
    </source>
</evidence>
<dbReference type="EMBL" id="PP582187">
    <property type="protein sequence ID" value="WZP35792.1"/>
    <property type="molecule type" value="Genomic_DNA"/>
</dbReference>
<organism evidence="1 2">
    <name type="scientific">Enterococcus phage vB_Efs6_KEN16</name>
    <dbReference type="NCBI Taxonomy" id="3138325"/>
    <lineage>
        <taxon>Viruses</taxon>
        <taxon>Duplodnaviria</taxon>
        <taxon>Heunggongvirae</taxon>
        <taxon>Uroviricota</taxon>
        <taxon>Caudoviricetes</taxon>
        <taxon>Herelleviridae</taxon>
        <taxon>Brockvirinae</taxon>
        <taxon>Kochikohdavirus</taxon>
    </lineage>
</organism>
<accession>A0AAX4PTY4</accession>
<name>A0AAX4PTY4_9CAUD</name>
<sequence>MSKLCHCFCFNPIRSYKVVNLVAFSYELLYVTI</sequence>
<protein>
    <submittedName>
        <fullName evidence="1">Uncharacterized protein</fullName>
    </submittedName>
</protein>
<reference evidence="1" key="1">
    <citation type="submission" date="2024-04" db="EMBL/GenBank/DDBJ databases">
        <authorList>
            <person name="Soro O."/>
            <person name="Kigen C."/>
            <person name="Nyerere A."/>
            <person name="Musila L."/>
        </authorList>
    </citation>
    <scope>NUCLEOTIDE SEQUENCE</scope>
</reference>
<evidence type="ECO:0000313" key="2">
    <source>
        <dbReference type="Proteomes" id="UP001432787"/>
    </source>
</evidence>